<accession>A0A914MNP6</accession>
<evidence type="ECO:0000256" key="1">
    <source>
        <dbReference type="SAM" id="SignalP"/>
    </source>
</evidence>
<dbReference type="SUPFAM" id="SSF56112">
    <property type="entry name" value="Protein kinase-like (PK-like)"/>
    <property type="match status" value="1"/>
</dbReference>
<evidence type="ECO:0000313" key="2">
    <source>
        <dbReference type="Proteomes" id="UP000887563"/>
    </source>
</evidence>
<name>A0A914MNP6_MELIC</name>
<dbReference type="InterPro" id="IPR011009">
    <property type="entry name" value="Kinase-like_dom_sf"/>
</dbReference>
<sequence length="149" mass="17001">MNILQLLLILKLLETINLPVSIAGPKRQRMEFGESSGKAKTKLSVKCHCRKYSIEQINLHIDRTIYSVDGGIINLKVDENEIIGQGDLGSVFHAYWNEGGVCLALKSSHILNSPSDNKRIWAENEVKILEYFSNLEENERNYIIYMYGQ</sequence>
<organism evidence="2 3">
    <name type="scientific">Meloidogyne incognita</name>
    <name type="common">Southern root-knot nematode worm</name>
    <name type="synonym">Oxyuris incognita</name>
    <dbReference type="NCBI Taxonomy" id="6306"/>
    <lineage>
        <taxon>Eukaryota</taxon>
        <taxon>Metazoa</taxon>
        <taxon>Ecdysozoa</taxon>
        <taxon>Nematoda</taxon>
        <taxon>Chromadorea</taxon>
        <taxon>Rhabditida</taxon>
        <taxon>Tylenchina</taxon>
        <taxon>Tylenchomorpha</taxon>
        <taxon>Tylenchoidea</taxon>
        <taxon>Meloidogynidae</taxon>
        <taxon>Meloidogyninae</taxon>
        <taxon>Meloidogyne</taxon>
        <taxon>Meloidogyne incognita group</taxon>
    </lineage>
</organism>
<feature type="signal peptide" evidence="1">
    <location>
        <begin position="1"/>
        <end position="15"/>
    </location>
</feature>
<dbReference type="AlphaFoldDB" id="A0A914MNP6"/>
<reference evidence="3" key="1">
    <citation type="submission" date="2022-11" db="UniProtKB">
        <authorList>
            <consortium name="WormBaseParasite"/>
        </authorList>
    </citation>
    <scope>IDENTIFICATION</scope>
</reference>
<evidence type="ECO:0000313" key="3">
    <source>
        <dbReference type="WBParaSite" id="Minc3s02287g29276"/>
    </source>
</evidence>
<dbReference type="Proteomes" id="UP000887563">
    <property type="component" value="Unplaced"/>
</dbReference>
<keyword evidence="2" id="KW-1185">Reference proteome</keyword>
<keyword evidence="1" id="KW-0732">Signal</keyword>
<dbReference type="WBParaSite" id="Minc3s02287g29276">
    <property type="protein sequence ID" value="Minc3s02287g29276"/>
    <property type="gene ID" value="Minc3s02287g29276"/>
</dbReference>
<feature type="chain" id="PRO_5037264311" evidence="1">
    <location>
        <begin position="16"/>
        <end position="149"/>
    </location>
</feature>
<proteinExistence type="predicted"/>
<protein>
    <submittedName>
        <fullName evidence="3">Candidate secreted effector</fullName>
    </submittedName>
</protein>